<dbReference type="RefSeq" id="WP_212007586.1">
    <property type="nucleotide sequence ID" value="NZ_JAAFYZ010000007.1"/>
</dbReference>
<accession>A0ABS5KK53</accession>
<evidence type="ECO:0000313" key="2">
    <source>
        <dbReference type="Proteomes" id="UP000730482"/>
    </source>
</evidence>
<organism evidence="1 2">
    <name type="scientific">Catenulispora pinistramenti</name>
    <dbReference type="NCBI Taxonomy" id="2705254"/>
    <lineage>
        <taxon>Bacteria</taxon>
        <taxon>Bacillati</taxon>
        <taxon>Actinomycetota</taxon>
        <taxon>Actinomycetes</taxon>
        <taxon>Catenulisporales</taxon>
        <taxon>Catenulisporaceae</taxon>
        <taxon>Catenulispora</taxon>
    </lineage>
</organism>
<dbReference type="Gene3D" id="3.20.20.140">
    <property type="entry name" value="Metal-dependent hydrolases"/>
    <property type="match status" value="1"/>
</dbReference>
<evidence type="ECO:0000313" key="1">
    <source>
        <dbReference type="EMBL" id="MBS2545891.1"/>
    </source>
</evidence>
<reference evidence="1 2" key="1">
    <citation type="submission" date="2020-02" db="EMBL/GenBank/DDBJ databases">
        <title>Acidophilic actinobacteria isolated from forest soil.</title>
        <authorList>
            <person name="Golinska P."/>
        </authorList>
    </citation>
    <scope>NUCLEOTIDE SEQUENCE [LARGE SCALE GENOMIC DNA]</scope>
    <source>
        <strain evidence="1 2">NL8</strain>
    </source>
</reference>
<protein>
    <submittedName>
        <fullName evidence="1">Dipeptidase</fullName>
    </submittedName>
</protein>
<proteinExistence type="predicted"/>
<keyword evidence="2" id="KW-1185">Reference proteome</keyword>
<name>A0ABS5KK53_9ACTN</name>
<dbReference type="PANTHER" id="PTHR10443:SF12">
    <property type="entry name" value="DIPEPTIDASE"/>
    <property type="match status" value="1"/>
</dbReference>
<dbReference type="SUPFAM" id="SSF51556">
    <property type="entry name" value="Metallo-dependent hydrolases"/>
    <property type="match status" value="1"/>
</dbReference>
<dbReference type="InterPro" id="IPR032466">
    <property type="entry name" value="Metal_Hydrolase"/>
</dbReference>
<dbReference type="Proteomes" id="UP000730482">
    <property type="component" value="Unassembled WGS sequence"/>
</dbReference>
<gene>
    <name evidence="1" type="ORF">KGQ19_03320</name>
</gene>
<sequence>MPAFGTPDFGTPDRLDPATLELHRRAVVADTHNDLLCSVVLRPVAQWPGYFRAQWLPQLRAGGVDIQVLPVYIDDAYRPEGALRETLRMIEAAHRIAEGNADEVSLCLDGADIDRALAAGRIALVLALEGAPGVDADIELFATLYRLGVRIASLAHFGRTALADGSGEDAAGSRLTAAGVEALAEMERLGMMFDVSHLGAAGVDHVLELATRPVLATHSSARALRDHHRNLTDARLAAIAAGGGVVCVNFFPGFVDAHEPSISRLVDHIEHIGKVAGTAHVGIGPDFVLEVLRDVVPGGVEVGPVAGCDPFAALPGLAGPAGLPLLTAELLARGLDEAVVAATLGGNVLRLFRAELGVPADRRGAAA</sequence>
<dbReference type="EMBL" id="JAAFYZ010000007">
    <property type="protein sequence ID" value="MBS2545891.1"/>
    <property type="molecule type" value="Genomic_DNA"/>
</dbReference>
<dbReference type="PANTHER" id="PTHR10443">
    <property type="entry name" value="MICROSOMAL DIPEPTIDASE"/>
    <property type="match status" value="1"/>
</dbReference>
<dbReference type="PROSITE" id="PS51365">
    <property type="entry name" value="RENAL_DIPEPTIDASE_2"/>
    <property type="match status" value="1"/>
</dbReference>
<comment type="caution">
    <text evidence="1">The sequence shown here is derived from an EMBL/GenBank/DDBJ whole genome shotgun (WGS) entry which is preliminary data.</text>
</comment>
<dbReference type="InterPro" id="IPR008257">
    <property type="entry name" value="Pept_M19"/>
</dbReference>
<dbReference type="Pfam" id="PF01244">
    <property type="entry name" value="Peptidase_M19"/>
    <property type="match status" value="1"/>
</dbReference>